<name>A0A1Q9BSR9_SYMMI</name>
<protein>
    <submittedName>
        <fullName evidence="2">Uncharacterized protein</fullName>
    </submittedName>
</protein>
<dbReference type="OrthoDB" id="412212at2759"/>
<evidence type="ECO:0000313" key="2">
    <source>
        <dbReference type="EMBL" id="OLP73726.1"/>
    </source>
</evidence>
<accession>A0A1Q9BSR9</accession>
<proteinExistence type="predicted"/>
<feature type="region of interest" description="Disordered" evidence="1">
    <location>
        <begin position="119"/>
        <end position="149"/>
    </location>
</feature>
<dbReference type="EMBL" id="LSRX01004889">
    <property type="protein sequence ID" value="OLP73726.1"/>
    <property type="molecule type" value="Genomic_DNA"/>
</dbReference>
<sequence length="149" mass="16410">MPHSVVSVSGHMSRKGGGKFTLDLGVNAADSTPDRERAMTVRNLQTQISNIKRSVGLESCSWSDEAEETLKTWLLRPEMSSASSPMSGDHDSVPSLKRKRLMMTEIIEDLEGVVARAQWDAEKHEEPNSQDKCLDKSDVQADLSPKLGT</sequence>
<gene>
    <name evidence="2" type="ORF">AK812_SmicGene46940</name>
</gene>
<keyword evidence="3" id="KW-1185">Reference proteome</keyword>
<feature type="compositionally biased region" description="Basic and acidic residues" evidence="1">
    <location>
        <begin position="119"/>
        <end position="139"/>
    </location>
</feature>
<dbReference type="Proteomes" id="UP000186817">
    <property type="component" value="Unassembled WGS sequence"/>
</dbReference>
<evidence type="ECO:0000313" key="3">
    <source>
        <dbReference type="Proteomes" id="UP000186817"/>
    </source>
</evidence>
<reference evidence="2 3" key="1">
    <citation type="submission" date="2016-02" db="EMBL/GenBank/DDBJ databases">
        <title>Genome analysis of coral dinoflagellate symbionts highlights evolutionary adaptations to a symbiotic lifestyle.</title>
        <authorList>
            <person name="Aranda M."/>
            <person name="Li Y."/>
            <person name="Liew Y.J."/>
            <person name="Baumgarten S."/>
            <person name="Simakov O."/>
            <person name="Wilson M."/>
            <person name="Piel J."/>
            <person name="Ashoor H."/>
            <person name="Bougouffa S."/>
            <person name="Bajic V.B."/>
            <person name="Ryu T."/>
            <person name="Ravasi T."/>
            <person name="Bayer T."/>
            <person name="Micklem G."/>
            <person name="Kim H."/>
            <person name="Bhak J."/>
            <person name="Lajeunesse T.C."/>
            <person name="Voolstra C.R."/>
        </authorList>
    </citation>
    <scope>NUCLEOTIDE SEQUENCE [LARGE SCALE GENOMIC DNA]</scope>
    <source>
        <strain evidence="2 3">CCMP2467</strain>
    </source>
</reference>
<dbReference type="AlphaFoldDB" id="A0A1Q9BSR9"/>
<feature type="non-terminal residue" evidence="2">
    <location>
        <position position="149"/>
    </location>
</feature>
<comment type="caution">
    <text evidence="2">The sequence shown here is derived from an EMBL/GenBank/DDBJ whole genome shotgun (WGS) entry which is preliminary data.</text>
</comment>
<organism evidence="2 3">
    <name type="scientific">Symbiodinium microadriaticum</name>
    <name type="common">Dinoflagellate</name>
    <name type="synonym">Zooxanthella microadriatica</name>
    <dbReference type="NCBI Taxonomy" id="2951"/>
    <lineage>
        <taxon>Eukaryota</taxon>
        <taxon>Sar</taxon>
        <taxon>Alveolata</taxon>
        <taxon>Dinophyceae</taxon>
        <taxon>Suessiales</taxon>
        <taxon>Symbiodiniaceae</taxon>
        <taxon>Symbiodinium</taxon>
    </lineage>
</organism>
<evidence type="ECO:0000256" key="1">
    <source>
        <dbReference type="SAM" id="MobiDB-lite"/>
    </source>
</evidence>